<dbReference type="Pfam" id="PF12275">
    <property type="entry name" value="DUF3616"/>
    <property type="match status" value="1"/>
</dbReference>
<keyword evidence="3" id="KW-1185">Reference proteome</keyword>
<evidence type="ECO:0000313" key="2">
    <source>
        <dbReference type="EMBL" id="SDK80204.1"/>
    </source>
</evidence>
<dbReference type="InterPro" id="IPR022060">
    <property type="entry name" value="DUF3616"/>
</dbReference>
<sequence>MRRVLADERPPAAGAEHWEGSIMRTMHHEIERRMALRFHEESVDAETHVNISAIRGDDGCLWLAGDETATVERMRIAEGEHPDSYGEQRTFRLADLVPLPGPAAEEADIEGLGLGGDWLWAVGSHSLVRKKIKPKHDDTKAARRLAKVRDEANRHIVARLAVERDGDGPPRLVREASDGRRSAVLGARRKDSLTEALAVDPHLSPFLRIPAKDNGLDVEGIAVKGQNLFLGLRGPVLRGWAVLLEITPTEGAEAGELTLGGFGGSRYRKHFLDLDGLGIRDLCPHGDDLLVLAGPSMDLDGPIRVHRWRDAAKSEAPEVVRSEQLPVELELPHGAGDDHAEGISVVSESDGEKLFVVYDSPAEDRLTAEHTVLGDIFALP</sequence>
<reference evidence="3" key="1">
    <citation type="submission" date="2016-10" db="EMBL/GenBank/DDBJ databases">
        <authorList>
            <person name="Varghese N."/>
            <person name="Submissions S."/>
        </authorList>
    </citation>
    <scope>NUCLEOTIDE SEQUENCE [LARGE SCALE GENOMIC DNA]</scope>
    <source>
        <strain evidence="3">DSM 45460</strain>
    </source>
</reference>
<dbReference type="Proteomes" id="UP000199213">
    <property type="component" value="Unassembled WGS sequence"/>
</dbReference>
<evidence type="ECO:0000259" key="1">
    <source>
        <dbReference type="Pfam" id="PF12275"/>
    </source>
</evidence>
<name>A0A1G9EVP6_ACTMZ</name>
<proteinExistence type="predicted"/>
<dbReference type="AlphaFoldDB" id="A0A1G9EVP6"/>
<organism evidence="2 3">
    <name type="scientific">Actinopolyspora mzabensis</name>
    <dbReference type="NCBI Taxonomy" id="995066"/>
    <lineage>
        <taxon>Bacteria</taxon>
        <taxon>Bacillati</taxon>
        <taxon>Actinomycetota</taxon>
        <taxon>Actinomycetes</taxon>
        <taxon>Actinopolysporales</taxon>
        <taxon>Actinopolysporaceae</taxon>
        <taxon>Actinopolyspora</taxon>
    </lineage>
</organism>
<accession>A0A1G9EVP6</accession>
<dbReference type="EMBL" id="FNFM01000013">
    <property type="protein sequence ID" value="SDK80204.1"/>
    <property type="molecule type" value="Genomic_DNA"/>
</dbReference>
<evidence type="ECO:0000313" key="3">
    <source>
        <dbReference type="Proteomes" id="UP000199213"/>
    </source>
</evidence>
<gene>
    <name evidence="2" type="ORF">SAMN04487820_11334</name>
</gene>
<feature type="domain" description="DUF3616" evidence="1">
    <location>
        <begin position="50"/>
        <end position="375"/>
    </location>
</feature>
<protein>
    <recommendedName>
        <fullName evidence="1">DUF3616 domain-containing protein</fullName>
    </recommendedName>
</protein>